<dbReference type="GO" id="GO:0005525">
    <property type="term" value="F:GTP binding"/>
    <property type="evidence" value="ECO:0007669"/>
    <property type="project" value="UniProtKB-UniRule"/>
</dbReference>
<dbReference type="CDD" id="cd01434">
    <property type="entry name" value="EFG_mtEFG1_IV"/>
    <property type="match status" value="1"/>
</dbReference>
<dbReference type="OrthoDB" id="9804431at2"/>
<accession>B8CWR0</accession>
<evidence type="ECO:0000256" key="1">
    <source>
        <dbReference type="ARBA" id="ARBA00005870"/>
    </source>
</evidence>
<dbReference type="SUPFAM" id="SSF54980">
    <property type="entry name" value="EF-G C-terminal domain-like"/>
    <property type="match status" value="2"/>
</dbReference>
<dbReference type="CDD" id="cd03713">
    <property type="entry name" value="EFG_mtEFG_C"/>
    <property type="match status" value="1"/>
</dbReference>
<evidence type="ECO:0000256" key="2">
    <source>
        <dbReference type="ARBA" id="ARBA00017872"/>
    </source>
</evidence>
<dbReference type="SMART" id="SM00838">
    <property type="entry name" value="EFG_C"/>
    <property type="match status" value="1"/>
</dbReference>
<evidence type="ECO:0000313" key="7">
    <source>
        <dbReference type="EMBL" id="ACL69729.1"/>
    </source>
</evidence>
<dbReference type="NCBIfam" id="TIGR00484">
    <property type="entry name" value="EF-G"/>
    <property type="match status" value="1"/>
</dbReference>
<dbReference type="eggNOG" id="COG0480">
    <property type="taxonomic scope" value="Bacteria"/>
</dbReference>
<dbReference type="InterPro" id="IPR014721">
    <property type="entry name" value="Ribsml_uS5_D2-typ_fold_subgr"/>
</dbReference>
<dbReference type="InterPro" id="IPR035647">
    <property type="entry name" value="EFG_III/V"/>
</dbReference>
<dbReference type="EMBL" id="CP001098">
    <property type="protein sequence ID" value="ACL69729.1"/>
    <property type="molecule type" value="Genomic_DNA"/>
</dbReference>
<dbReference type="PANTHER" id="PTHR43261:SF6">
    <property type="entry name" value="ELONGATION FACTOR G-LIKE PROTEIN"/>
    <property type="match status" value="1"/>
</dbReference>
<dbReference type="InterPro" id="IPR009000">
    <property type="entry name" value="Transl_B-barrel_sf"/>
</dbReference>
<dbReference type="HOGENOM" id="CLU_002794_4_1_9"/>
<dbReference type="Gene3D" id="3.30.230.10">
    <property type="match status" value="1"/>
</dbReference>
<evidence type="ECO:0000256" key="4">
    <source>
        <dbReference type="ARBA" id="ARBA00023134"/>
    </source>
</evidence>
<dbReference type="Proteomes" id="UP000000719">
    <property type="component" value="Chromosome"/>
</dbReference>
<protein>
    <recommendedName>
        <fullName evidence="2 5">Elongation factor G</fullName>
    </recommendedName>
</protein>
<dbReference type="PRINTS" id="PR00315">
    <property type="entry name" value="ELONGATNFCT"/>
</dbReference>
<evidence type="ECO:0000256" key="5">
    <source>
        <dbReference type="NCBIfam" id="TIGR00484"/>
    </source>
</evidence>
<dbReference type="InterPro" id="IPR027417">
    <property type="entry name" value="P-loop_NTPase"/>
</dbReference>
<dbReference type="GO" id="GO:0003746">
    <property type="term" value="F:translation elongation factor activity"/>
    <property type="evidence" value="ECO:0007669"/>
    <property type="project" value="UniProtKB-UniRule"/>
</dbReference>
<dbReference type="Pfam" id="PF22042">
    <property type="entry name" value="EF-G_D2"/>
    <property type="match status" value="1"/>
</dbReference>
<sequence>MASVKTDKIRNLCLISHGGAGKTTITEMSLYNSGVIKEPGRVEDGTTHSDYMPEEKKHQFSVVNSFFSIPWNGNQINWVDTPGYADFRGEVSSALKIVDAAVLIINGNSGIEVNTNYVWTMAEDNNVARFVFINKMDKDGAKFDKVFEEIQNNLNGHFVPLTIPYGEGENYKGIIDLLKKEALLYGDDGESKSDIPDGLADRVEELWTELLESVVELDDELMMKYFDDEEITDKEMIKGLINGVRAGDIIPVMVGSAINNSGIKTLLNYLSSLVPAPTDIGTVTGTWEGEEIKIEAGESGPFVGQIGKTMVDPYIGKLSIFRVLSGKLNTGSEIFVPRLNNTIKASKLYKLNGEEQETVDELKAGDIGAIAKIDDLETSDTLSDPDFKVELDPIIFPEPMLTKTALPASEGDDEKMSTVLHRISQEDPTFKVEYNKVTKELLVTGMGTVHLDVIKDICKRKFGVEFVTGIPKVAYKETIQSRVEVEEKYKKQSGGRGQYGHVFLRIEPLPRGKGFEFDEEIFGGAIPSQYIPAVEKGVVEAMEEGVMAGYPVVDCKVTVYDGSYHSVDSSEMAFKIAASKAFKKGMEQAKPVLLEPIMDVEVIVPEEYMGDIMGDLNSRRGKIQGMSSRDGLQVIKAHVPQAEMFTYATDLKSLTGGHGKFTMKFAYYDKVPKKIEDEIIKERNTETA</sequence>
<dbReference type="Gene3D" id="3.30.70.240">
    <property type="match status" value="1"/>
</dbReference>
<keyword evidence="7" id="KW-0251">Elongation factor</keyword>
<dbReference type="AlphaFoldDB" id="B8CWR0"/>
<dbReference type="PROSITE" id="PS51722">
    <property type="entry name" value="G_TR_2"/>
    <property type="match status" value="1"/>
</dbReference>
<dbReference type="NCBIfam" id="NF009381">
    <property type="entry name" value="PRK12740.1-5"/>
    <property type="match status" value="1"/>
</dbReference>
<keyword evidence="7" id="KW-0648">Protein biosynthesis</keyword>
<evidence type="ECO:0000313" key="8">
    <source>
        <dbReference type="Proteomes" id="UP000000719"/>
    </source>
</evidence>
<dbReference type="SUPFAM" id="SSF54211">
    <property type="entry name" value="Ribosomal protein S5 domain 2-like"/>
    <property type="match status" value="1"/>
</dbReference>
<evidence type="ECO:0000256" key="3">
    <source>
        <dbReference type="ARBA" id="ARBA00022741"/>
    </source>
</evidence>
<dbReference type="Pfam" id="PF00679">
    <property type="entry name" value="EFG_C"/>
    <property type="match status" value="1"/>
</dbReference>
<dbReference type="InterPro" id="IPR047872">
    <property type="entry name" value="EFG_IV"/>
</dbReference>
<dbReference type="Gene3D" id="3.30.70.870">
    <property type="entry name" value="Elongation Factor G (Translational Gtpase), domain 3"/>
    <property type="match status" value="1"/>
</dbReference>
<proteinExistence type="inferred from homology"/>
<name>B8CWR0_HALOH</name>
<dbReference type="InterPro" id="IPR005517">
    <property type="entry name" value="Transl_elong_EFG/EF2_IV"/>
</dbReference>
<dbReference type="CDD" id="cd04170">
    <property type="entry name" value="EF-G_bact"/>
    <property type="match status" value="1"/>
</dbReference>
<dbReference type="FunFam" id="3.30.230.10:FF:000003">
    <property type="entry name" value="Elongation factor G"/>
    <property type="match status" value="1"/>
</dbReference>
<dbReference type="NCBIfam" id="NF009379">
    <property type="entry name" value="PRK12740.1-3"/>
    <property type="match status" value="1"/>
</dbReference>
<dbReference type="InterPro" id="IPR000795">
    <property type="entry name" value="T_Tr_GTP-bd_dom"/>
</dbReference>
<dbReference type="InterPro" id="IPR041095">
    <property type="entry name" value="EFG_II"/>
</dbReference>
<dbReference type="InterPro" id="IPR004540">
    <property type="entry name" value="Transl_elong_EFG/EF2"/>
</dbReference>
<dbReference type="NCBIfam" id="TIGR00231">
    <property type="entry name" value="small_GTP"/>
    <property type="match status" value="1"/>
</dbReference>
<evidence type="ECO:0000259" key="6">
    <source>
        <dbReference type="PROSITE" id="PS51722"/>
    </source>
</evidence>
<dbReference type="SMART" id="SM00889">
    <property type="entry name" value="EFG_IV"/>
    <property type="match status" value="1"/>
</dbReference>
<reference evidence="7 8" key="1">
    <citation type="journal article" date="2009" name="PLoS ONE">
        <title>Genome analysis of the anaerobic thermohalophilic bacterium Halothermothrix orenii.</title>
        <authorList>
            <person name="Mavromatis K."/>
            <person name="Ivanova N."/>
            <person name="Anderson I."/>
            <person name="Lykidis A."/>
            <person name="Hooper S.D."/>
            <person name="Sun H."/>
            <person name="Kunin V."/>
            <person name="Lapidus A."/>
            <person name="Hugenholtz P."/>
            <person name="Patel B."/>
            <person name="Kyrpides N.C."/>
        </authorList>
    </citation>
    <scope>NUCLEOTIDE SEQUENCE [LARGE SCALE GENOMIC DNA]</scope>
    <source>
        <strain evidence="8">H 168 / OCM 544 / DSM 9562</strain>
    </source>
</reference>
<dbReference type="FunFam" id="3.30.70.240:FF:000001">
    <property type="entry name" value="Elongation factor G"/>
    <property type="match status" value="1"/>
</dbReference>
<dbReference type="Pfam" id="PF03764">
    <property type="entry name" value="EFG_IV"/>
    <property type="match status" value="1"/>
</dbReference>
<gene>
    <name evidence="7" type="ordered locus">Hore_09730</name>
</gene>
<dbReference type="KEGG" id="hor:Hore_09730"/>
<organism evidence="7 8">
    <name type="scientific">Halothermothrix orenii (strain H 168 / OCM 544 / DSM 9562)</name>
    <dbReference type="NCBI Taxonomy" id="373903"/>
    <lineage>
        <taxon>Bacteria</taxon>
        <taxon>Bacillati</taxon>
        <taxon>Bacillota</taxon>
        <taxon>Clostridia</taxon>
        <taxon>Halanaerobiales</taxon>
        <taxon>Halothermotrichaceae</taxon>
        <taxon>Halothermothrix</taxon>
    </lineage>
</organism>
<keyword evidence="3" id="KW-0547">Nucleotide-binding</keyword>
<dbReference type="InterPro" id="IPR005225">
    <property type="entry name" value="Small_GTP-bd"/>
</dbReference>
<dbReference type="PANTHER" id="PTHR43261">
    <property type="entry name" value="TRANSLATION ELONGATION FACTOR G-RELATED"/>
    <property type="match status" value="1"/>
</dbReference>
<dbReference type="STRING" id="373903.Hore_09730"/>
<comment type="similarity">
    <text evidence="1">Belongs to the TRAFAC class translation factor GTPase superfamily. Classic translation factor GTPase family. EF-G/EF-2 subfamily.</text>
</comment>
<dbReference type="GO" id="GO:0003924">
    <property type="term" value="F:GTPase activity"/>
    <property type="evidence" value="ECO:0007669"/>
    <property type="project" value="InterPro"/>
</dbReference>
<keyword evidence="8" id="KW-1185">Reference proteome</keyword>
<dbReference type="NCBIfam" id="NF009891">
    <property type="entry name" value="PRK13351.1-1"/>
    <property type="match status" value="1"/>
</dbReference>
<dbReference type="InterPro" id="IPR020568">
    <property type="entry name" value="Ribosomal_Su5_D2-typ_SF"/>
</dbReference>
<dbReference type="Pfam" id="PF00009">
    <property type="entry name" value="GTP_EFTU"/>
    <property type="match status" value="1"/>
</dbReference>
<dbReference type="Pfam" id="PF14492">
    <property type="entry name" value="EFG_III"/>
    <property type="match status" value="1"/>
</dbReference>
<dbReference type="InterPro" id="IPR000640">
    <property type="entry name" value="EFG_V-like"/>
</dbReference>
<dbReference type="Gene3D" id="2.40.30.10">
    <property type="entry name" value="Translation factors"/>
    <property type="match status" value="1"/>
</dbReference>
<dbReference type="InterPro" id="IPR035649">
    <property type="entry name" value="EFG_V"/>
</dbReference>
<dbReference type="InterPro" id="IPR053905">
    <property type="entry name" value="EF-G-like_DII"/>
</dbReference>
<dbReference type="Gene3D" id="3.40.50.300">
    <property type="entry name" value="P-loop containing nucleotide triphosphate hydrolases"/>
    <property type="match status" value="1"/>
</dbReference>
<dbReference type="SUPFAM" id="SSF52540">
    <property type="entry name" value="P-loop containing nucleoside triphosphate hydrolases"/>
    <property type="match status" value="1"/>
</dbReference>
<dbReference type="SUPFAM" id="SSF50447">
    <property type="entry name" value="Translation proteins"/>
    <property type="match status" value="1"/>
</dbReference>
<keyword evidence="4" id="KW-0342">GTP-binding</keyword>
<dbReference type="GO" id="GO:0032790">
    <property type="term" value="P:ribosome disassembly"/>
    <property type="evidence" value="ECO:0007669"/>
    <property type="project" value="TreeGrafter"/>
</dbReference>
<feature type="domain" description="Tr-type G" evidence="6">
    <location>
        <begin position="7"/>
        <end position="278"/>
    </location>
</feature>